<organism evidence="1">
    <name type="scientific">Escherichia phage fEgEco12</name>
    <dbReference type="NCBI Taxonomy" id="3158837"/>
    <lineage>
        <taxon>Viruses</taxon>
        <taxon>Duplodnaviria</taxon>
        <taxon>Heunggongvirae</taxon>
        <taxon>Uroviricota</taxon>
        <taxon>Caudoviricetes</taxon>
    </lineage>
</organism>
<reference evidence="1" key="1">
    <citation type="submission" date="2024-05" db="EMBL/GenBank/DDBJ databases">
        <authorList>
            <person name="Badawy S."/>
            <person name="Skurnik M."/>
        </authorList>
    </citation>
    <scope>NUCLEOTIDE SEQUENCE</scope>
</reference>
<proteinExistence type="predicted"/>
<protein>
    <submittedName>
        <fullName evidence="1">Uncharacterized protein</fullName>
    </submittedName>
</protein>
<name>A0AAU7PIL4_9CAUD</name>
<sequence>MISKYRTSNEIQYTYANAILMGQKLACIVAALYNVQKAAHNKKPYTRIINAFMGFKPSDFDSHIACTSYFDKRFNTPDTPNARSVISLLQFNPTPVISKNDLDYTWYNSNQDSFYSNDQSIEYNKIKSEEAFFQESLFTHERSLFYSVMLSTVYNSPLHKNNKINFSFCAYAIDGVYECLMEVLSYEAE</sequence>
<accession>A0AAU7PIL4</accession>
<dbReference type="EMBL" id="PP777464">
    <property type="protein sequence ID" value="XBS49182.1"/>
    <property type="molecule type" value="Genomic_DNA"/>
</dbReference>
<evidence type="ECO:0000313" key="1">
    <source>
        <dbReference type="EMBL" id="XBS49182.1"/>
    </source>
</evidence>